<accession>A0A0C3BFX1</accession>
<dbReference type="InterPro" id="IPR053246">
    <property type="entry name" value="NS_splicing_regulatory_protein"/>
</dbReference>
<feature type="region of interest" description="Disordered" evidence="3">
    <location>
        <begin position="298"/>
        <end position="324"/>
    </location>
</feature>
<feature type="region of interest" description="Disordered" evidence="3">
    <location>
        <begin position="169"/>
        <end position="194"/>
    </location>
</feature>
<feature type="compositionally biased region" description="Polar residues" evidence="3">
    <location>
        <begin position="1"/>
        <end position="10"/>
    </location>
</feature>
<evidence type="ECO:0000256" key="1">
    <source>
        <dbReference type="ARBA" id="ARBA00010126"/>
    </source>
</evidence>
<proteinExistence type="inferred from homology"/>
<dbReference type="EMBL" id="KN824283">
    <property type="protein sequence ID" value="KIM31079.1"/>
    <property type="molecule type" value="Genomic_DNA"/>
</dbReference>
<evidence type="ECO:0000313" key="6">
    <source>
        <dbReference type="Proteomes" id="UP000054097"/>
    </source>
</evidence>
<feature type="domain" description="Nuclear speckle splicing regulatory protein 1 N-terminal" evidence="4">
    <location>
        <begin position="73"/>
        <end position="190"/>
    </location>
</feature>
<feature type="region of interest" description="Disordered" evidence="3">
    <location>
        <begin position="1"/>
        <end position="65"/>
    </location>
</feature>
<evidence type="ECO:0000256" key="2">
    <source>
        <dbReference type="ARBA" id="ARBA00023054"/>
    </source>
</evidence>
<feature type="region of interest" description="Disordered" evidence="3">
    <location>
        <begin position="336"/>
        <end position="388"/>
    </location>
</feature>
<evidence type="ECO:0000313" key="5">
    <source>
        <dbReference type="EMBL" id="KIM31079.1"/>
    </source>
</evidence>
<dbReference type="Pfam" id="PF09745">
    <property type="entry name" value="NSRP1_N"/>
    <property type="match status" value="1"/>
</dbReference>
<sequence length="388" mass="43863">MDPTPTTKLSFSFKAKPKPKVPVNTPLQSSAFASLDDEEPAPDESATSRPGRPGASKPKSLVPTQATITKAMKREMEAQKKVDATVYQYDEVYDRLKEADRLAEIAKEEEAKIRQPKYINNLLQAAELRKRDHLIAEEKNIQREREMEGDEFADKEKFVTQAYKDQLAENRKAEEAEKLREELEKKQKGKAGPGMTHFYATLLQQSEKKHAAVMAAAASQPTIGPTMPGDAGPNLAIKPPTETQLTDIEIAKRAQAEGKDVELNDDNQIVDKRALLSAGLNLAAKNTRDLAAYRREKQDAKNGEALNVHTAVGSAASRREIESRRRQEIEVQLAEEEKRRVAEREREEEELRQRAVKRKNDDDAITSARERYLERKRRKLENPTPEDD</sequence>
<evidence type="ECO:0000256" key="3">
    <source>
        <dbReference type="SAM" id="MobiDB-lite"/>
    </source>
</evidence>
<organism evidence="5 6">
    <name type="scientific">Serendipita vermifera MAFF 305830</name>
    <dbReference type="NCBI Taxonomy" id="933852"/>
    <lineage>
        <taxon>Eukaryota</taxon>
        <taxon>Fungi</taxon>
        <taxon>Dikarya</taxon>
        <taxon>Basidiomycota</taxon>
        <taxon>Agaricomycotina</taxon>
        <taxon>Agaricomycetes</taxon>
        <taxon>Sebacinales</taxon>
        <taxon>Serendipitaceae</taxon>
        <taxon>Serendipita</taxon>
    </lineage>
</organism>
<protein>
    <recommendedName>
        <fullName evidence="4">Nuclear speckle splicing regulatory protein 1 N-terminal domain-containing protein</fullName>
    </recommendedName>
</protein>
<comment type="similarity">
    <text evidence="1">Belongs to the NSRP1 family.</text>
</comment>
<dbReference type="AlphaFoldDB" id="A0A0C3BFX1"/>
<keyword evidence="6" id="KW-1185">Reference proteome</keyword>
<reference evidence="6" key="2">
    <citation type="submission" date="2015-01" db="EMBL/GenBank/DDBJ databases">
        <title>Evolutionary Origins and Diversification of the Mycorrhizal Mutualists.</title>
        <authorList>
            <consortium name="DOE Joint Genome Institute"/>
            <consortium name="Mycorrhizal Genomics Consortium"/>
            <person name="Kohler A."/>
            <person name="Kuo A."/>
            <person name="Nagy L.G."/>
            <person name="Floudas D."/>
            <person name="Copeland A."/>
            <person name="Barry K.W."/>
            <person name="Cichocki N."/>
            <person name="Veneault-Fourrey C."/>
            <person name="LaButti K."/>
            <person name="Lindquist E.A."/>
            <person name="Lipzen A."/>
            <person name="Lundell T."/>
            <person name="Morin E."/>
            <person name="Murat C."/>
            <person name="Riley R."/>
            <person name="Ohm R."/>
            <person name="Sun H."/>
            <person name="Tunlid A."/>
            <person name="Henrissat B."/>
            <person name="Grigoriev I.V."/>
            <person name="Hibbett D.S."/>
            <person name="Martin F."/>
        </authorList>
    </citation>
    <scope>NUCLEOTIDE SEQUENCE [LARGE SCALE GENOMIC DNA]</scope>
    <source>
        <strain evidence="6">MAFF 305830</strain>
    </source>
</reference>
<dbReference type="STRING" id="933852.A0A0C3BFX1"/>
<evidence type="ECO:0000259" key="4">
    <source>
        <dbReference type="Pfam" id="PF09745"/>
    </source>
</evidence>
<name>A0A0C3BFX1_SERVB</name>
<dbReference type="HOGENOM" id="CLU_042321_1_0_1"/>
<feature type="compositionally biased region" description="Basic and acidic residues" evidence="3">
    <location>
        <begin position="169"/>
        <end position="186"/>
    </location>
</feature>
<dbReference type="InterPro" id="IPR018612">
    <property type="entry name" value="NSRP1_N"/>
</dbReference>
<gene>
    <name evidence="5" type="ORF">M408DRAFT_65639</name>
</gene>
<reference evidence="5 6" key="1">
    <citation type="submission" date="2014-04" db="EMBL/GenBank/DDBJ databases">
        <authorList>
            <consortium name="DOE Joint Genome Institute"/>
            <person name="Kuo A."/>
            <person name="Zuccaro A."/>
            <person name="Kohler A."/>
            <person name="Nagy L.G."/>
            <person name="Floudas D."/>
            <person name="Copeland A."/>
            <person name="Barry K.W."/>
            <person name="Cichocki N."/>
            <person name="Veneault-Fourrey C."/>
            <person name="LaButti K."/>
            <person name="Lindquist E.A."/>
            <person name="Lipzen A."/>
            <person name="Lundell T."/>
            <person name="Morin E."/>
            <person name="Murat C."/>
            <person name="Sun H."/>
            <person name="Tunlid A."/>
            <person name="Henrissat B."/>
            <person name="Grigoriev I.V."/>
            <person name="Hibbett D.S."/>
            <person name="Martin F."/>
            <person name="Nordberg H.P."/>
            <person name="Cantor M.N."/>
            <person name="Hua S.X."/>
        </authorList>
    </citation>
    <scope>NUCLEOTIDE SEQUENCE [LARGE SCALE GENOMIC DNA]</scope>
    <source>
        <strain evidence="5 6">MAFF 305830</strain>
    </source>
</reference>
<keyword evidence="2" id="KW-0175">Coiled coil</keyword>
<dbReference type="GO" id="GO:0000381">
    <property type="term" value="P:regulation of alternative mRNA splicing, via spliceosome"/>
    <property type="evidence" value="ECO:0007669"/>
    <property type="project" value="InterPro"/>
</dbReference>
<dbReference type="OrthoDB" id="446635at2759"/>
<dbReference type="PANTHER" id="PTHR47845">
    <property type="entry name" value="NUCLEAR SPECKLE SPLICING REGULATORY PROTEIN 1 HOMOLOG"/>
    <property type="match status" value="1"/>
</dbReference>
<dbReference type="Proteomes" id="UP000054097">
    <property type="component" value="Unassembled WGS sequence"/>
</dbReference>
<feature type="compositionally biased region" description="Basic and acidic residues" evidence="3">
    <location>
        <begin position="336"/>
        <end position="373"/>
    </location>
</feature>
<dbReference type="PANTHER" id="PTHR47845:SF1">
    <property type="entry name" value="NUCLEAR SPECKLE SPLICING REGULATORY PROTEIN 1 HOMOLOG"/>
    <property type="match status" value="1"/>
</dbReference>